<dbReference type="AlphaFoldDB" id="A0A0F9RTE4"/>
<gene>
    <name evidence="2" type="ORF">LCGC14_0934990</name>
</gene>
<accession>A0A0F9RTE4</accession>
<protein>
    <submittedName>
        <fullName evidence="2">Uncharacterized protein</fullName>
    </submittedName>
</protein>
<keyword evidence="1" id="KW-0472">Membrane</keyword>
<keyword evidence="1" id="KW-1133">Transmembrane helix</keyword>
<evidence type="ECO:0000313" key="2">
    <source>
        <dbReference type="EMBL" id="KKN20503.1"/>
    </source>
</evidence>
<evidence type="ECO:0000256" key="1">
    <source>
        <dbReference type="SAM" id="Phobius"/>
    </source>
</evidence>
<keyword evidence="1" id="KW-0812">Transmembrane</keyword>
<proteinExistence type="predicted"/>
<name>A0A0F9RTE4_9ZZZZ</name>
<reference evidence="2" key="1">
    <citation type="journal article" date="2015" name="Nature">
        <title>Complex archaea that bridge the gap between prokaryotes and eukaryotes.</title>
        <authorList>
            <person name="Spang A."/>
            <person name="Saw J.H."/>
            <person name="Jorgensen S.L."/>
            <person name="Zaremba-Niedzwiedzka K."/>
            <person name="Martijn J."/>
            <person name="Lind A.E."/>
            <person name="van Eijk R."/>
            <person name="Schleper C."/>
            <person name="Guy L."/>
            <person name="Ettema T.J."/>
        </authorList>
    </citation>
    <scope>NUCLEOTIDE SEQUENCE</scope>
</reference>
<feature type="transmembrane region" description="Helical" evidence="1">
    <location>
        <begin position="148"/>
        <end position="171"/>
    </location>
</feature>
<sequence>MTKKYFFYFLVLFLAFNVVNLNSEKITTPERNIQIHLSYEASLAYSEYIYFHFIADENDIIRWEFSGTNSYVGVTVYAMTKLEFEKFQNLQIYYRYILSDGTNYRDSGVFHPLSNDDWYIMFYNDDSSVQITYLTYDVEIDRGGDFNFGGIIAIVIIVLIVGALIGVGISIKGKKKREEIHYNKVPTNPNQIQPKHIENLKYCSQCGSPQNLVTIYCVKCGNKFD</sequence>
<dbReference type="EMBL" id="LAZR01003236">
    <property type="protein sequence ID" value="KKN20503.1"/>
    <property type="molecule type" value="Genomic_DNA"/>
</dbReference>
<comment type="caution">
    <text evidence="2">The sequence shown here is derived from an EMBL/GenBank/DDBJ whole genome shotgun (WGS) entry which is preliminary data.</text>
</comment>
<organism evidence="2">
    <name type="scientific">marine sediment metagenome</name>
    <dbReference type="NCBI Taxonomy" id="412755"/>
    <lineage>
        <taxon>unclassified sequences</taxon>
        <taxon>metagenomes</taxon>
        <taxon>ecological metagenomes</taxon>
    </lineage>
</organism>